<dbReference type="Pfam" id="PF10006">
    <property type="entry name" value="DUF2249"/>
    <property type="match status" value="1"/>
</dbReference>
<gene>
    <name evidence="2" type="ORF">ACFPOE_10125</name>
</gene>
<organism evidence="2 3">
    <name type="scientific">Caenimonas terrae</name>
    <dbReference type="NCBI Taxonomy" id="696074"/>
    <lineage>
        <taxon>Bacteria</taxon>
        <taxon>Pseudomonadati</taxon>
        <taxon>Pseudomonadota</taxon>
        <taxon>Betaproteobacteria</taxon>
        <taxon>Burkholderiales</taxon>
        <taxon>Comamonadaceae</taxon>
        <taxon>Caenimonas</taxon>
    </lineage>
</organism>
<proteinExistence type="predicted"/>
<comment type="caution">
    <text evidence="2">The sequence shown here is derived from an EMBL/GenBank/DDBJ whole genome shotgun (WGS) entry which is preliminary data.</text>
</comment>
<accession>A0ABW0NFK6</accession>
<name>A0ABW0NFK6_9BURK</name>
<keyword evidence="3" id="KW-1185">Reference proteome</keyword>
<dbReference type="RefSeq" id="WP_376849960.1">
    <property type="nucleotide sequence ID" value="NZ_JBHSMF010000006.1"/>
</dbReference>
<protein>
    <submittedName>
        <fullName evidence="2">DUF2249 domain-containing protein</fullName>
    </submittedName>
</protein>
<evidence type="ECO:0000313" key="3">
    <source>
        <dbReference type="Proteomes" id="UP001596037"/>
    </source>
</evidence>
<sequence length="95" mass="10361">MPVETSPRIDVRAIPPRERHPLIFSTFNALADGQAMELVNDHDPRPLYFAFQAQSPGGFGWDYLEQGPDTWRVAITRRKAAASDGRCCGACGGGA</sequence>
<dbReference type="Proteomes" id="UP001596037">
    <property type="component" value="Unassembled WGS sequence"/>
</dbReference>
<reference evidence="3" key="1">
    <citation type="journal article" date="2019" name="Int. J. Syst. Evol. Microbiol.">
        <title>The Global Catalogue of Microorganisms (GCM) 10K type strain sequencing project: providing services to taxonomists for standard genome sequencing and annotation.</title>
        <authorList>
            <consortium name="The Broad Institute Genomics Platform"/>
            <consortium name="The Broad Institute Genome Sequencing Center for Infectious Disease"/>
            <person name="Wu L."/>
            <person name="Ma J."/>
        </authorList>
    </citation>
    <scope>NUCLEOTIDE SEQUENCE [LARGE SCALE GENOMIC DNA]</scope>
    <source>
        <strain evidence="3">CCUG 57401</strain>
    </source>
</reference>
<evidence type="ECO:0000313" key="2">
    <source>
        <dbReference type="EMBL" id="MFC5497888.1"/>
    </source>
</evidence>
<dbReference type="EMBL" id="JBHSMF010000006">
    <property type="protein sequence ID" value="MFC5497888.1"/>
    <property type="molecule type" value="Genomic_DNA"/>
</dbReference>
<evidence type="ECO:0000259" key="1">
    <source>
        <dbReference type="Pfam" id="PF10006"/>
    </source>
</evidence>
<dbReference type="InterPro" id="IPR018720">
    <property type="entry name" value="DUF2249"/>
</dbReference>
<feature type="domain" description="DUF2249" evidence="1">
    <location>
        <begin position="9"/>
        <end position="77"/>
    </location>
</feature>